<evidence type="ECO:0000256" key="4">
    <source>
        <dbReference type="ARBA" id="ARBA00023002"/>
    </source>
</evidence>
<dbReference type="Gene3D" id="1.10.630.10">
    <property type="entry name" value="Cytochrome P450"/>
    <property type="match status" value="1"/>
</dbReference>
<dbReference type="InterPro" id="IPR050182">
    <property type="entry name" value="Cytochrome_P450_fam2"/>
</dbReference>
<dbReference type="InterPro" id="IPR001128">
    <property type="entry name" value="Cyt_P450"/>
</dbReference>
<organism evidence="9 10">
    <name type="scientific">Araneus ventricosus</name>
    <name type="common">Orbweaver spider</name>
    <name type="synonym">Epeira ventricosa</name>
    <dbReference type="NCBI Taxonomy" id="182803"/>
    <lineage>
        <taxon>Eukaryota</taxon>
        <taxon>Metazoa</taxon>
        <taxon>Ecdysozoa</taxon>
        <taxon>Arthropoda</taxon>
        <taxon>Chelicerata</taxon>
        <taxon>Arachnida</taxon>
        <taxon>Araneae</taxon>
        <taxon>Araneomorphae</taxon>
        <taxon>Entelegynae</taxon>
        <taxon>Araneoidea</taxon>
        <taxon>Araneidae</taxon>
        <taxon>Araneus</taxon>
    </lineage>
</organism>
<dbReference type="GO" id="GO:0020037">
    <property type="term" value="F:heme binding"/>
    <property type="evidence" value="ECO:0007669"/>
    <property type="project" value="InterPro"/>
</dbReference>
<dbReference type="GO" id="GO:0006082">
    <property type="term" value="P:organic acid metabolic process"/>
    <property type="evidence" value="ECO:0007669"/>
    <property type="project" value="TreeGrafter"/>
</dbReference>
<evidence type="ECO:0000313" key="9">
    <source>
        <dbReference type="EMBL" id="GBM40298.1"/>
    </source>
</evidence>
<keyword evidence="4 8" id="KW-0560">Oxidoreductase</keyword>
<dbReference type="PROSITE" id="PS00086">
    <property type="entry name" value="CYTOCHROME_P450"/>
    <property type="match status" value="1"/>
</dbReference>
<comment type="cofactor">
    <cofactor evidence="1 7">
        <name>heme</name>
        <dbReference type="ChEBI" id="CHEBI:30413"/>
    </cofactor>
</comment>
<keyword evidence="6 8" id="KW-0503">Monooxygenase</keyword>
<dbReference type="GO" id="GO:0005737">
    <property type="term" value="C:cytoplasm"/>
    <property type="evidence" value="ECO:0007669"/>
    <property type="project" value="TreeGrafter"/>
</dbReference>
<evidence type="ECO:0000256" key="6">
    <source>
        <dbReference type="ARBA" id="ARBA00023033"/>
    </source>
</evidence>
<dbReference type="EMBL" id="BGPR01000926">
    <property type="protein sequence ID" value="GBM40298.1"/>
    <property type="molecule type" value="Genomic_DNA"/>
</dbReference>
<accession>A0A4Y2FIE8</accession>
<keyword evidence="7 8" id="KW-0349">Heme</keyword>
<evidence type="ECO:0000256" key="8">
    <source>
        <dbReference type="RuleBase" id="RU000461"/>
    </source>
</evidence>
<dbReference type="InterPro" id="IPR002401">
    <property type="entry name" value="Cyt_P450_E_grp-I"/>
</dbReference>
<dbReference type="Proteomes" id="UP000499080">
    <property type="component" value="Unassembled WGS sequence"/>
</dbReference>
<gene>
    <name evidence="9" type="primary">Cyp18a1_19</name>
    <name evidence="9" type="ORF">AVEN_23867_1</name>
</gene>
<evidence type="ECO:0000256" key="2">
    <source>
        <dbReference type="ARBA" id="ARBA00010617"/>
    </source>
</evidence>
<name>A0A4Y2FIE8_ARAVE</name>
<dbReference type="GO" id="GO:0006805">
    <property type="term" value="P:xenobiotic metabolic process"/>
    <property type="evidence" value="ECO:0007669"/>
    <property type="project" value="TreeGrafter"/>
</dbReference>
<evidence type="ECO:0000256" key="1">
    <source>
        <dbReference type="ARBA" id="ARBA00001971"/>
    </source>
</evidence>
<comment type="caution">
    <text evidence="9">The sequence shown here is derived from an EMBL/GenBank/DDBJ whole genome shotgun (WGS) entry which is preliminary data.</text>
</comment>
<dbReference type="InterPro" id="IPR017972">
    <property type="entry name" value="Cyt_P450_CS"/>
</dbReference>
<dbReference type="PANTHER" id="PTHR24300">
    <property type="entry name" value="CYTOCHROME P450 508A4-RELATED"/>
    <property type="match status" value="1"/>
</dbReference>
<dbReference type="AlphaFoldDB" id="A0A4Y2FIE8"/>
<evidence type="ECO:0000313" key="10">
    <source>
        <dbReference type="Proteomes" id="UP000499080"/>
    </source>
</evidence>
<dbReference type="PRINTS" id="PR00385">
    <property type="entry name" value="P450"/>
</dbReference>
<dbReference type="PANTHER" id="PTHR24300:SF375">
    <property type="entry name" value="CYTOCHROME P450 FAMILY"/>
    <property type="match status" value="1"/>
</dbReference>
<dbReference type="InterPro" id="IPR036396">
    <property type="entry name" value="Cyt_P450_sf"/>
</dbReference>
<proteinExistence type="inferred from homology"/>
<evidence type="ECO:0000256" key="5">
    <source>
        <dbReference type="ARBA" id="ARBA00023004"/>
    </source>
</evidence>
<dbReference type="GO" id="GO:0005506">
    <property type="term" value="F:iron ion binding"/>
    <property type="evidence" value="ECO:0007669"/>
    <property type="project" value="InterPro"/>
</dbReference>
<evidence type="ECO:0000256" key="7">
    <source>
        <dbReference type="PIRSR" id="PIRSR602401-1"/>
    </source>
</evidence>
<feature type="binding site" description="axial binding residue" evidence="7">
    <location>
        <position position="438"/>
    </location>
    <ligand>
        <name>heme</name>
        <dbReference type="ChEBI" id="CHEBI:30413"/>
    </ligand>
    <ligandPart>
        <name>Fe</name>
        <dbReference type="ChEBI" id="CHEBI:18248"/>
    </ligandPart>
</feature>
<protein>
    <submittedName>
        <fullName evidence="9">Cytochrome P450 18a1</fullName>
    </submittedName>
</protein>
<evidence type="ECO:0000256" key="3">
    <source>
        <dbReference type="ARBA" id="ARBA00022723"/>
    </source>
</evidence>
<keyword evidence="3 7" id="KW-0479">Metal-binding</keyword>
<dbReference type="OrthoDB" id="6507093at2759"/>
<keyword evidence="10" id="KW-1185">Reference proteome</keyword>
<comment type="similarity">
    <text evidence="2 8">Belongs to the cytochrome P450 family.</text>
</comment>
<reference evidence="9 10" key="1">
    <citation type="journal article" date="2019" name="Sci. Rep.">
        <title>Orb-weaving spider Araneus ventricosus genome elucidates the spidroin gene catalogue.</title>
        <authorList>
            <person name="Kono N."/>
            <person name="Nakamura H."/>
            <person name="Ohtoshi R."/>
            <person name="Moran D.A.P."/>
            <person name="Shinohara A."/>
            <person name="Yoshida Y."/>
            <person name="Fujiwara M."/>
            <person name="Mori M."/>
            <person name="Tomita M."/>
            <person name="Arakawa K."/>
        </authorList>
    </citation>
    <scope>NUCLEOTIDE SEQUENCE [LARGE SCALE GENOMIC DNA]</scope>
</reference>
<dbReference type="SUPFAM" id="SSF48264">
    <property type="entry name" value="Cytochrome P450"/>
    <property type="match status" value="1"/>
</dbReference>
<dbReference type="GO" id="GO:0016712">
    <property type="term" value="F:oxidoreductase activity, acting on paired donors, with incorporation or reduction of molecular oxygen, reduced flavin or flavoprotein as one donor, and incorporation of one atom of oxygen"/>
    <property type="evidence" value="ECO:0007669"/>
    <property type="project" value="TreeGrafter"/>
</dbReference>
<dbReference type="FunFam" id="1.10.630.10:FF:000036">
    <property type="entry name" value="CYtochrome P450 family"/>
    <property type="match status" value="1"/>
</dbReference>
<sequence length="495" mass="56967">MEGTTLIIVALLIVLVSLWLSFSKSSLKGLPGPWTNGLPIIGSLPIMTSKPFVKLTELSKEFGPVYRLRLGSIDVVVITDFETMKEAFAKDAFMGRPPDSPFELAQETIEIGAINGIHWKDQRRFSLHMLRDLGFGKTRMEEHMKEEILELLERISDQEGKPVKHSILLAPSMSNNIVSLLFGKRLKYDDPVRERLDHLVREVGLLAGSASWQLFFPWLRAVMSTFNIGNNGKLFRCIHEEKKYCRKEIQEHEATLDPNNVRDFVDGYLLEIQRKSDDPNSTFTREVLIDLSRSFFGAGSETVRTTVDWMLLVCVTYPEVQKKIHSEIDEVIGQDRFPTWNDRLSMPFTEAAIAELMRWKTSVPLNLMRYTLEDTELKGYFIPKHTRVLSVTWAVDHDTRLWGKDVYEYRPERFLSQDGSKFVRPEYAIPFSIGKRSCPGESLAKIEVFLYFVAILQKFEVFLPPGKQVDLEGELGIGLQPKIQEICFKRRHCER</sequence>
<keyword evidence="5 7" id="KW-0408">Iron</keyword>
<dbReference type="PRINTS" id="PR00463">
    <property type="entry name" value="EP450I"/>
</dbReference>
<dbReference type="Pfam" id="PF00067">
    <property type="entry name" value="p450"/>
    <property type="match status" value="1"/>
</dbReference>